<gene>
    <name evidence="9" type="ORF">PV07_07356</name>
</gene>
<dbReference type="PANTHER" id="PTHR31001">
    <property type="entry name" value="UNCHARACTERIZED TRANSCRIPTIONAL REGULATORY PROTEIN"/>
    <property type="match status" value="1"/>
</dbReference>
<dbReference type="InterPro" id="IPR001138">
    <property type="entry name" value="Zn2Cys6_DnaBD"/>
</dbReference>
<keyword evidence="4" id="KW-0238">DNA-binding</keyword>
<dbReference type="GO" id="GO:0005634">
    <property type="term" value="C:nucleus"/>
    <property type="evidence" value="ECO:0007669"/>
    <property type="project" value="UniProtKB-SubCell"/>
</dbReference>
<dbReference type="PROSITE" id="PS00463">
    <property type="entry name" value="ZN2_CY6_FUNGAL_1"/>
    <property type="match status" value="1"/>
</dbReference>
<dbReference type="GO" id="GO:0006351">
    <property type="term" value="P:DNA-templated transcription"/>
    <property type="evidence" value="ECO:0007669"/>
    <property type="project" value="InterPro"/>
</dbReference>
<dbReference type="SMART" id="SM00906">
    <property type="entry name" value="Fungal_trans"/>
    <property type="match status" value="1"/>
</dbReference>
<dbReference type="SMART" id="SM00066">
    <property type="entry name" value="GAL4"/>
    <property type="match status" value="1"/>
</dbReference>
<dbReference type="Proteomes" id="UP000054466">
    <property type="component" value="Unassembled WGS sequence"/>
</dbReference>
<dbReference type="HOGENOM" id="CLU_022815_0_0_1"/>
<evidence type="ECO:0000256" key="1">
    <source>
        <dbReference type="ARBA" id="ARBA00004123"/>
    </source>
</evidence>
<dbReference type="PANTHER" id="PTHR31001:SF76">
    <property type="entry name" value="ZN(2)-C6 FUNGAL-TYPE DOMAIN-CONTAINING PROTEIN"/>
    <property type="match status" value="1"/>
</dbReference>
<dbReference type="PROSITE" id="PS50048">
    <property type="entry name" value="ZN2_CY6_FUNGAL_2"/>
    <property type="match status" value="1"/>
</dbReference>
<evidence type="ECO:0000256" key="6">
    <source>
        <dbReference type="ARBA" id="ARBA00023242"/>
    </source>
</evidence>
<dbReference type="CDD" id="cd00067">
    <property type="entry name" value="GAL4"/>
    <property type="match status" value="1"/>
</dbReference>
<dbReference type="GeneID" id="27346550"/>
<sequence length="741" mass="83839">MPGESPKAPRMPRSFKPRGRSCLPCRQHKVQCNRAVPCSACTRADREDACRKNPSPVAMGISQAGTFPRPGPAFLRARNPRNHDASVSVDQQMHVEAVSNVVPINKATDHRMLGVGWEGHGRETAAFETSMNGLPTGPDPLDETVVGLQKLNEISSLFRRQPGAFRPPEESMAPLSFMGDVGSSTQEAAYEAGKGAAADATKIQLTRLLPPQTQCDLFVSYFLEHADWVHRAIHVPSFRLQYVRFWTMPVRDIDLIWLSLLLIIISVSALRMPRHTCSCLGMESSQVRKLAHRWFRASRQALQAGGFESSPSIVQIQTFVISQLDLGRAVRNAQALGLDKPSSSSIVLEREMRHRLWWEVCHADTFQSMCLGRMPLIQAYLSKVPFPVHCNNVDITETAVKARPLTEATDLSMNIVKYKMFKLYNKLYKENGDHLQSYEFVEQINAEVEQIERELPWFYDAQHADKFPLSSPLESVPWEHHTMHTCRCLQVLRMYRPFLHPQVPQAWDKCLKAAERALDVYRALRRRNLDLFRKSAKLSGQNYQIFSVATFLSLFLLMERSDPQGKIRRDIDMVMSDLEYLDYPSEGSAAQFDGIRVLRNILELYGSTDLAGQVNRTSIVPGIYAVFGGEASSQSYLGRSRDLETTSDDQHELEAVSDTRGQAPNYSRTISAQIQASEELSRPQIEIQPVESDQVGQLDNVSRLSPFPGSLALDVSYDFWQWDQWDLLYGPLCEEDFQMNI</sequence>
<dbReference type="Gene3D" id="4.10.240.10">
    <property type="entry name" value="Zn(2)-C6 fungal-type DNA-binding domain"/>
    <property type="match status" value="1"/>
</dbReference>
<dbReference type="Pfam" id="PF04082">
    <property type="entry name" value="Fungal_trans"/>
    <property type="match status" value="1"/>
</dbReference>
<evidence type="ECO:0000313" key="10">
    <source>
        <dbReference type="Proteomes" id="UP000054466"/>
    </source>
</evidence>
<dbReference type="EMBL" id="KN847043">
    <property type="protein sequence ID" value="KIW27631.1"/>
    <property type="molecule type" value="Genomic_DNA"/>
</dbReference>
<proteinExistence type="predicted"/>
<dbReference type="STRING" id="569365.A0A0D1ZI44"/>
<keyword evidence="10" id="KW-1185">Reference proteome</keyword>
<evidence type="ECO:0000256" key="3">
    <source>
        <dbReference type="ARBA" id="ARBA00023015"/>
    </source>
</evidence>
<evidence type="ECO:0000259" key="8">
    <source>
        <dbReference type="PROSITE" id="PS50048"/>
    </source>
</evidence>
<evidence type="ECO:0000256" key="4">
    <source>
        <dbReference type="ARBA" id="ARBA00023125"/>
    </source>
</evidence>
<dbReference type="VEuPathDB" id="FungiDB:PV07_07356"/>
<dbReference type="RefSeq" id="XP_016247847.1">
    <property type="nucleotide sequence ID" value="XM_016394428.1"/>
</dbReference>
<reference evidence="9 10" key="1">
    <citation type="submission" date="2015-01" db="EMBL/GenBank/DDBJ databases">
        <title>The Genome Sequence of Cladophialophora immunda CBS83496.</title>
        <authorList>
            <consortium name="The Broad Institute Genomics Platform"/>
            <person name="Cuomo C."/>
            <person name="de Hoog S."/>
            <person name="Gorbushina A."/>
            <person name="Stielow B."/>
            <person name="Teixiera M."/>
            <person name="Abouelleil A."/>
            <person name="Chapman S.B."/>
            <person name="Priest M."/>
            <person name="Young S.K."/>
            <person name="Wortman J."/>
            <person name="Nusbaum C."/>
            <person name="Birren B."/>
        </authorList>
    </citation>
    <scope>NUCLEOTIDE SEQUENCE [LARGE SCALE GENOMIC DNA]</scope>
    <source>
        <strain evidence="9 10">CBS 83496</strain>
    </source>
</reference>
<feature type="domain" description="Zn(2)-C6 fungal-type" evidence="8">
    <location>
        <begin position="21"/>
        <end position="52"/>
    </location>
</feature>
<evidence type="ECO:0000256" key="2">
    <source>
        <dbReference type="ARBA" id="ARBA00022723"/>
    </source>
</evidence>
<dbReference type="OrthoDB" id="6486656at2759"/>
<keyword evidence="3" id="KW-0805">Transcription regulation</keyword>
<evidence type="ECO:0000313" key="9">
    <source>
        <dbReference type="EMBL" id="KIW27631.1"/>
    </source>
</evidence>
<dbReference type="InterPro" id="IPR050613">
    <property type="entry name" value="Sec_Metabolite_Reg"/>
</dbReference>
<keyword evidence="5" id="KW-0804">Transcription</keyword>
<dbReference type="GO" id="GO:0003677">
    <property type="term" value="F:DNA binding"/>
    <property type="evidence" value="ECO:0007669"/>
    <property type="project" value="UniProtKB-KW"/>
</dbReference>
<organism evidence="9 10">
    <name type="scientific">Cladophialophora immunda</name>
    <dbReference type="NCBI Taxonomy" id="569365"/>
    <lineage>
        <taxon>Eukaryota</taxon>
        <taxon>Fungi</taxon>
        <taxon>Dikarya</taxon>
        <taxon>Ascomycota</taxon>
        <taxon>Pezizomycotina</taxon>
        <taxon>Eurotiomycetes</taxon>
        <taxon>Chaetothyriomycetidae</taxon>
        <taxon>Chaetothyriales</taxon>
        <taxon>Herpotrichiellaceae</taxon>
        <taxon>Cladophialophora</taxon>
    </lineage>
</organism>
<dbReference type="InterPro" id="IPR007219">
    <property type="entry name" value="XnlR_reg_dom"/>
</dbReference>
<accession>A0A0D1ZI44</accession>
<evidence type="ECO:0000256" key="5">
    <source>
        <dbReference type="ARBA" id="ARBA00023163"/>
    </source>
</evidence>
<dbReference type="GO" id="GO:0008270">
    <property type="term" value="F:zinc ion binding"/>
    <property type="evidence" value="ECO:0007669"/>
    <property type="project" value="InterPro"/>
</dbReference>
<name>A0A0D1ZI44_9EURO</name>
<feature type="region of interest" description="Disordered" evidence="7">
    <location>
        <begin position="1"/>
        <end position="20"/>
    </location>
</feature>
<keyword evidence="6" id="KW-0539">Nucleus</keyword>
<dbReference type="CDD" id="cd12148">
    <property type="entry name" value="fungal_TF_MHR"/>
    <property type="match status" value="1"/>
</dbReference>
<protein>
    <recommendedName>
        <fullName evidence="8">Zn(2)-C6 fungal-type domain-containing protein</fullName>
    </recommendedName>
</protein>
<evidence type="ECO:0000256" key="7">
    <source>
        <dbReference type="SAM" id="MobiDB-lite"/>
    </source>
</evidence>
<dbReference type="InterPro" id="IPR036864">
    <property type="entry name" value="Zn2-C6_fun-type_DNA-bd_sf"/>
</dbReference>
<dbReference type="SUPFAM" id="SSF57701">
    <property type="entry name" value="Zn2/Cys6 DNA-binding domain"/>
    <property type="match status" value="1"/>
</dbReference>
<comment type="subcellular location">
    <subcellularLocation>
        <location evidence="1">Nucleus</location>
    </subcellularLocation>
</comment>
<dbReference type="AlphaFoldDB" id="A0A0D1ZI44"/>
<keyword evidence="2" id="KW-0479">Metal-binding</keyword>
<dbReference type="GO" id="GO:0000981">
    <property type="term" value="F:DNA-binding transcription factor activity, RNA polymerase II-specific"/>
    <property type="evidence" value="ECO:0007669"/>
    <property type="project" value="InterPro"/>
</dbReference>